<evidence type="ECO:0000313" key="1">
    <source>
        <dbReference type="EMBL" id="KAI5671646.1"/>
    </source>
</evidence>
<proteinExistence type="predicted"/>
<dbReference type="EMBL" id="CM044703">
    <property type="protein sequence ID" value="KAI5671646.1"/>
    <property type="molecule type" value="Genomic_DNA"/>
</dbReference>
<protein>
    <submittedName>
        <fullName evidence="1">Uncharacterized protein</fullName>
    </submittedName>
</protein>
<evidence type="ECO:0000313" key="2">
    <source>
        <dbReference type="Proteomes" id="UP001060085"/>
    </source>
</evidence>
<comment type="caution">
    <text evidence="1">The sequence shown here is derived from an EMBL/GenBank/DDBJ whole genome shotgun (WGS) entry which is preliminary data.</text>
</comment>
<accession>A0ACC0BG67</accession>
<reference evidence="2" key="1">
    <citation type="journal article" date="2023" name="Nat. Plants">
        <title>Single-cell RNA sequencing provides a high-resolution roadmap for understanding the multicellular compartmentation of specialized metabolism.</title>
        <authorList>
            <person name="Sun S."/>
            <person name="Shen X."/>
            <person name="Li Y."/>
            <person name="Li Y."/>
            <person name="Wang S."/>
            <person name="Li R."/>
            <person name="Zhang H."/>
            <person name="Shen G."/>
            <person name="Guo B."/>
            <person name="Wei J."/>
            <person name="Xu J."/>
            <person name="St-Pierre B."/>
            <person name="Chen S."/>
            <person name="Sun C."/>
        </authorList>
    </citation>
    <scope>NUCLEOTIDE SEQUENCE [LARGE SCALE GENOMIC DNA]</scope>
</reference>
<name>A0ACC0BG67_CATRO</name>
<organism evidence="1 2">
    <name type="scientific">Catharanthus roseus</name>
    <name type="common">Madagascar periwinkle</name>
    <name type="synonym">Vinca rosea</name>
    <dbReference type="NCBI Taxonomy" id="4058"/>
    <lineage>
        <taxon>Eukaryota</taxon>
        <taxon>Viridiplantae</taxon>
        <taxon>Streptophyta</taxon>
        <taxon>Embryophyta</taxon>
        <taxon>Tracheophyta</taxon>
        <taxon>Spermatophyta</taxon>
        <taxon>Magnoliopsida</taxon>
        <taxon>eudicotyledons</taxon>
        <taxon>Gunneridae</taxon>
        <taxon>Pentapetalae</taxon>
        <taxon>asterids</taxon>
        <taxon>lamiids</taxon>
        <taxon>Gentianales</taxon>
        <taxon>Apocynaceae</taxon>
        <taxon>Rauvolfioideae</taxon>
        <taxon>Vinceae</taxon>
        <taxon>Catharanthinae</taxon>
        <taxon>Catharanthus</taxon>
    </lineage>
</organism>
<gene>
    <name evidence="1" type="ORF">M9H77_12010</name>
</gene>
<keyword evidence="2" id="KW-1185">Reference proteome</keyword>
<sequence>MSWKKICGPTSANGLGLNSLKDISTAYSYKLWWRFRTSSSLWGTFIRSKYKLKAALINNLQTPLSCSHTWRRVLQIKHQADHHISVLVWNGESNYWHDQWLPCGMRDALASEDCRRILLQHSPWPVHLQQDQEDIYVWKLTSSGSFNLSSALQSAVLECIYQLSCAYKLPIDVAGFPSTFKQPAVKCCDPETGAEYRSIIGTDGLFFV</sequence>
<dbReference type="Proteomes" id="UP001060085">
    <property type="component" value="Linkage Group LG03"/>
</dbReference>